<dbReference type="Proteomes" id="UP000660262">
    <property type="component" value="Unassembled WGS sequence"/>
</dbReference>
<organism evidence="2 3">
    <name type="scientific">Pycnococcus provasolii</name>
    <dbReference type="NCBI Taxonomy" id="41880"/>
    <lineage>
        <taxon>Eukaryota</taxon>
        <taxon>Viridiplantae</taxon>
        <taxon>Chlorophyta</taxon>
        <taxon>Pseudoscourfieldiophyceae</taxon>
        <taxon>Pseudoscourfieldiales</taxon>
        <taxon>Pycnococcaceae</taxon>
        <taxon>Pycnococcus</taxon>
    </lineage>
</organism>
<gene>
    <name evidence="2" type="ORF">PPROV_000922600</name>
</gene>
<dbReference type="AlphaFoldDB" id="A0A830HUV8"/>
<reference evidence="2" key="1">
    <citation type="submission" date="2020-10" db="EMBL/GenBank/DDBJ databases">
        <title>Unveiling of a novel bifunctional photoreceptor, Dualchrome1, isolated from a cosmopolitan green alga.</title>
        <authorList>
            <person name="Suzuki S."/>
            <person name="Kawachi M."/>
        </authorList>
    </citation>
    <scope>NUCLEOTIDE SEQUENCE</scope>
    <source>
        <strain evidence="2">NIES 2893</strain>
    </source>
</reference>
<feature type="region of interest" description="Disordered" evidence="1">
    <location>
        <begin position="306"/>
        <end position="335"/>
    </location>
</feature>
<evidence type="ECO:0000313" key="2">
    <source>
        <dbReference type="EMBL" id="GHP10495.1"/>
    </source>
</evidence>
<proteinExistence type="predicted"/>
<name>A0A830HUV8_9CHLO</name>
<protein>
    <submittedName>
        <fullName evidence="2">Uncharacterized protein</fullName>
    </submittedName>
</protein>
<comment type="caution">
    <text evidence="2">The sequence shown here is derived from an EMBL/GenBank/DDBJ whole genome shotgun (WGS) entry which is preliminary data.</text>
</comment>
<accession>A0A830HUV8</accession>
<dbReference type="EMBL" id="BNJQ01000029">
    <property type="protein sequence ID" value="GHP10495.1"/>
    <property type="molecule type" value="Genomic_DNA"/>
</dbReference>
<evidence type="ECO:0000313" key="3">
    <source>
        <dbReference type="Proteomes" id="UP000660262"/>
    </source>
</evidence>
<keyword evidence="3" id="KW-1185">Reference proteome</keyword>
<sequence length="623" mass="69414">MAGAGGGAIRAIQVKAEGGCASPSDDDGGGAETNLVASLLNSQQQQDGGTKKNNEVVVTRTMRFNFATLEANPEAVSRTSDYESTPNALRGSFAILIQDDKEDGNVVPKKTTDDDVVDIPSWITQPVQDSSEALFEKLFYGPEEDTDFDKSMRAIVEEDDVYKSSKAKLIEAEKALKTAESERGPRFIRETRDDGRTTMRDLHASSSLNDDEKKKIDTCRKCIQEVRNLSESKYKRLREICANIQYSSRVASISARVTADDALELHTHAMLKGKPYDFGSFDFGKPLRRRQDLPTVKVEPGTAPTMVKTEHGKTAPPTTSTPREGGGSMTRLPEIMQSDPGKATELCLNRGGEIVLRGSDEDGHTFVLRLYVVIAAHDPGDDPDNVPISVPNMQASSSMALRQWQETSPVVAFRTFLMGTSEQTTSRVRKLHGAEMALKTIASQVGALPHWDELARRVENARSRCFGKTLEIPLGAHSFPETSVMVEEYKRFLRIKHKAKDYASTDLSPPMEEDNITGVKLLDEIWHIHIAMPSYDDDCRAFTGGYVMQHVPALADEAYLRYQRVWQLFQQDEEFEPFLKAYEYEEQNLSGRSPVLDLACVYMRIWPRTVQDWAYEPGDGGCC</sequence>
<evidence type="ECO:0000256" key="1">
    <source>
        <dbReference type="SAM" id="MobiDB-lite"/>
    </source>
</evidence>